<evidence type="ECO:0000313" key="18">
    <source>
        <dbReference type="EMBL" id="NWO22919.1"/>
    </source>
</evidence>
<evidence type="ECO:0000256" key="14">
    <source>
        <dbReference type="PROSITE-ProRule" id="PRU00560"/>
    </source>
</evidence>
<dbReference type="PROSITE" id="PS51217">
    <property type="entry name" value="UVRD_HELICASE_CTER"/>
    <property type="match status" value="1"/>
</dbReference>
<keyword evidence="10" id="KW-0413">Isomerase</keyword>
<evidence type="ECO:0000259" key="16">
    <source>
        <dbReference type="PROSITE" id="PS51198"/>
    </source>
</evidence>
<evidence type="ECO:0000259" key="17">
    <source>
        <dbReference type="PROSITE" id="PS51217"/>
    </source>
</evidence>
<feature type="domain" description="UvrD-like helicase C-terminal" evidence="17">
    <location>
        <begin position="544"/>
        <end position="849"/>
    </location>
</feature>
<keyword evidence="2 14" id="KW-0547">Nucleotide-binding</keyword>
<gene>
    <name evidence="18" type="ORF">HW270_02340</name>
</gene>
<evidence type="ECO:0000256" key="6">
    <source>
        <dbReference type="ARBA" id="ARBA00022839"/>
    </source>
</evidence>
<evidence type="ECO:0000256" key="3">
    <source>
        <dbReference type="ARBA" id="ARBA00022763"/>
    </source>
</evidence>
<comment type="catalytic activity">
    <reaction evidence="11">
        <text>Couples ATP hydrolysis with the unwinding of duplex DNA by translocating in the 3'-5' direction.</text>
        <dbReference type="EC" id="5.6.2.4"/>
    </reaction>
</comment>
<comment type="caution">
    <text evidence="18">The sequence shown here is derived from an EMBL/GenBank/DDBJ whole genome shotgun (WGS) entry which is preliminary data.</text>
</comment>
<dbReference type="Gene3D" id="3.90.320.10">
    <property type="match status" value="1"/>
</dbReference>
<accession>A0A7Y8VQR5</accession>
<evidence type="ECO:0000256" key="15">
    <source>
        <dbReference type="SAM" id="MobiDB-lite"/>
    </source>
</evidence>
<keyword evidence="7 14" id="KW-0067">ATP-binding</keyword>
<evidence type="ECO:0000256" key="2">
    <source>
        <dbReference type="ARBA" id="ARBA00022741"/>
    </source>
</evidence>
<dbReference type="InterPro" id="IPR000212">
    <property type="entry name" value="DNA_helicase_UvrD/REP"/>
</dbReference>
<dbReference type="InterPro" id="IPR027417">
    <property type="entry name" value="P-loop_NTPase"/>
</dbReference>
<dbReference type="InterPro" id="IPR014017">
    <property type="entry name" value="DNA_helicase_UvrD-like_C"/>
</dbReference>
<keyword evidence="6" id="KW-0269">Exonuclease</keyword>
<dbReference type="InterPro" id="IPR038726">
    <property type="entry name" value="PDDEXK_AddAB-type"/>
</dbReference>
<evidence type="ECO:0000256" key="7">
    <source>
        <dbReference type="ARBA" id="ARBA00022840"/>
    </source>
</evidence>
<keyword evidence="3" id="KW-0227">DNA damage</keyword>
<dbReference type="GO" id="GO:0003677">
    <property type="term" value="F:DNA binding"/>
    <property type="evidence" value="ECO:0007669"/>
    <property type="project" value="UniProtKB-KW"/>
</dbReference>
<organism evidence="18 19">
    <name type="scientific">Mogibacterium timidum</name>
    <dbReference type="NCBI Taxonomy" id="35519"/>
    <lineage>
        <taxon>Bacteria</taxon>
        <taxon>Bacillati</taxon>
        <taxon>Bacillota</taxon>
        <taxon>Clostridia</taxon>
        <taxon>Peptostreptococcales</taxon>
        <taxon>Anaerovoracaceae</taxon>
        <taxon>Mogibacterium</taxon>
    </lineage>
</organism>
<proteinExistence type="predicted"/>
<dbReference type="InterPro" id="IPR011335">
    <property type="entry name" value="Restrct_endonuc-II-like"/>
</dbReference>
<evidence type="ECO:0000256" key="8">
    <source>
        <dbReference type="ARBA" id="ARBA00023125"/>
    </source>
</evidence>
<dbReference type="EC" id="5.6.2.4" evidence="12"/>
<dbReference type="Pfam" id="PF00580">
    <property type="entry name" value="UvrD-helicase"/>
    <property type="match status" value="1"/>
</dbReference>
<dbReference type="RefSeq" id="WP_178978210.1">
    <property type="nucleotide sequence ID" value="NZ_JABXYR010000001.1"/>
</dbReference>
<evidence type="ECO:0000313" key="19">
    <source>
        <dbReference type="Proteomes" id="UP000526307"/>
    </source>
</evidence>
<reference evidence="18 19" key="1">
    <citation type="submission" date="2020-06" db="EMBL/GenBank/DDBJ databases">
        <title>Mogibacterium timidum strain W9173 genomic sequence.</title>
        <authorList>
            <person name="Wade W.G."/>
            <person name="Johnston C.D."/>
            <person name="Chen T."/>
            <person name="Dewhirst F.E."/>
        </authorList>
    </citation>
    <scope>NUCLEOTIDE SEQUENCE [LARGE SCALE GENOMIC DNA]</scope>
    <source>
        <strain evidence="18 19">W9173</strain>
    </source>
</reference>
<evidence type="ECO:0000256" key="13">
    <source>
        <dbReference type="ARBA" id="ARBA00048988"/>
    </source>
</evidence>
<dbReference type="GO" id="GO:0005829">
    <property type="term" value="C:cytosol"/>
    <property type="evidence" value="ECO:0007669"/>
    <property type="project" value="TreeGrafter"/>
</dbReference>
<keyword evidence="8" id="KW-0238">DNA-binding</keyword>
<dbReference type="Pfam" id="PF13361">
    <property type="entry name" value="UvrD_C"/>
    <property type="match status" value="1"/>
</dbReference>
<feature type="domain" description="UvrD-like helicase ATP-binding" evidence="16">
    <location>
        <begin position="4"/>
        <end position="481"/>
    </location>
</feature>
<dbReference type="GO" id="GO:0004527">
    <property type="term" value="F:exonuclease activity"/>
    <property type="evidence" value="ECO:0007669"/>
    <property type="project" value="UniProtKB-KW"/>
</dbReference>
<keyword evidence="5 14" id="KW-0347">Helicase</keyword>
<dbReference type="InterPro" id="IPR011604">
    <property type="entry name" value="PDDEXK-like_dom_sf"/>
</dbReference>
<dbReference type="Pfam" id="PF12705">
    <property type="entry name" value="PDDEXK_1"/>
    <property type="match status" value="1"/>
</dbReference>
<dbReference type="Gene3D" id="3.40.50.300">
    <property type="entry name" value="P-loop containing nucleotide triphosphate hydrolases"/>
    <property type="match status" value="4"/>
</dbReference>
<feature type="region of interest" description="Disordered" evidence="15">
    <location>
        <begin position="528"/>
        <end position="547"/>
    </location>
</feature>
<keyword evidence="9" id="KW-0234">DNA repair</keyword>
<evidence type="ECO:0000256" key="1">
    <source>
        <dbReference type="ARBA" id="ARBA00022722"/>
    </source>
</evidence>
<dbReference type="GO" id="GO:0043138">
    <property type="term" value="F:3'-5' DNA helicase activity"/>
    <property type="evidence" value="ECO:0007669"/>
    <property type="project" value="UniProtKB-EC"/>
</dbReference>
<dbReference type="InterPro" id="IPR014016">
    <property type="entry name" value="UvrD-like_ATP-bd"/>
</dbReference>
<dbReference type="GO" id="GO:0005524">
    <property type="term" value="F:ATP binding"/>
    <property type="evidence" value="ECO:0007669"/>
    <property type="project" value="UniProtKB-UniRule"/>
</dbReference>
<protein>
    <recommendedName>
        <fullName evidence="12">DNA 3'-5' helicase</fullName>
        <ecNumber evidence="12">5.6.2.4</ecNumber>
    </recommendedName>
</protein>
<name>A0A7Y8VQR5_9FIRM</name>
<feature type="binding site" evidence="14">
    <location>
        <begin position="25"/>
        <end position="32"/>
    </location>
    <ligand>
        <name>ATP</name>
        <dbReference type="ChEBI" id="CHEBI:30616"/>
    </ligand>
</feature>
<dbReference type="EMBL" id="JABXYR010000001">
    <property type="protein sequence ID" value="NWO22919.1"/>
    <property type="molecule type" value="Genomic_DNA"/>
</dbReference>
<dbReference type="GO" id="GO:0000725">
    <property type="term" value="P:recombinational repair"/>
    <property type="evidence" value="ECO:0007669"/>
    <property type="project" value="TreeGrafter"/>
</dbReference>
<dbReference type="SUPFAM" id="SSF52540">
    <property type="entry name" value="P-loop containing nucleoside triphosphate hydrolases"/>
    <property type="match status" value="1"/>
</dbReference>
<dbReference type="GO" id="GO:0033202">
    <property type="term" value="C:DNA helicase complex"/>
    <property type="evidence" value="ECO:0007669"/>
    <property type="project" value="TreeGrafter"/>
</dbReference>
<comment type="catalytic activity">
    <reaction evidence="13">
        <text>ATP + H2O = ADP + phosphate + H(+)</text>
        <dbReference type="Rhea" id="RHEA:13065"/>
        <dbReference type="ChEBI" id="CHEBI:15377"/>
        <dbReference type="ChEBI" id="CHEBI:15378"/>
        <dbReference type="ChEBI" id="CHEBI:30616"/>
        <dbReference type="ChEBI" id="CHEBI:43474"/>
        <dbReference type="ChEBI" id="CHEBI:456216"/>
        <dbReference type="EC" id="5.6.2.4"/>
    </reaction>
</comment>
<dbReference type="PROSITE" id="PS51198">
    <property type="entry name" value="UVRD_HELICASE_ATP_BIND"/>
    <property type="match status" value="1"/>
</dbReference>
<dbReference type="PANTHER" id="PTHR11070">
    <property type="entry name" value="UVRD / RECB / PCRA DNA HELICASE FAMILY MEMBER"/>
    <property type="match status" value="1"/>
</dbReference>
<keyword evidence="19" id="KW-1185">Reference proteome</keyword>
<keyword evidence="1" id="KW-0540">Nuclease</keyword>
<evidence type="ECO:0000256" key="10">
    <source>
        <dbReference type="ARBA" id="ARBA00023235"/>
    </source>
</evidence>
<evidence type="ECO:0000256" key="5">
    <source>
        <dbReference type="ARBA" id="ARBA00022806"/>
    </source>
</evidence>
<sequence length="1233" mass="141810">MANVRFTPDQQKAIDTIDKSILVSAAAGSGKTAVLVERIINIIVQGKADVDRMLVVTFTNAAASEMRLKLIRAINKEVKACKDTDPERAARLRRQLGRMYRSYISTVHSFCNRIIKEFFYLTDLEPDFRICDNLKAEIMRKEAIEEVFERGFEKDDFIEGCSFRDFLDRYSKERDDKLLMEEMIKAYDSLRSMPDYFEWAGRMAEQLRLPESGDYRDSEIFHSIWDDAKALVDETLNEALGLHERLTGYKLPNTAAKLDREIAAFRSLNAALSGDISTTDKMREAEAAAMQVLQTDIFDTFSYGAKEKDAYNQVKDSCKPVRDAYKEKFKDFFKRNNFATLGTLFEEQAETYKYTMYYLELLKEFEKIFDAGKREQKVIDYGDMEHITADILKNEEACKVLRDRFEFIFVDEYQDVNSLQEFLVSQVSRPDNVFKVGDVKQSVYRFRQAEPHIFEETAGEYRDENNTDAIQINLNRNFRSNGATIDYINYVFKDLMTGYDEDEKLYRGLPGSDEYNFKPEVHLLLTDAKDPDSGYSDGDNEDGEGVDQIGMDLEAAGTVGIMTDDDSESEADDELKALSKAETEAVHVANIVSQIIGSEFYDGKTGKVRAATPRDIAILLRSTRNKSDMYYKSLMSKSISSHIADDGGYFNTVEVAVAMAILKVVDNLHQDVPLIAVLRSEIFGFTPENLAEVRAFAREQNQREWTEAADRGEEVTRNQMTYCEALKAYAEAGLDEELRDRVNDALETIARWHVRGQMMPLDDYIWYLLNDSNYYMYAGAMYGGRQRQANLRALVERARAFRQSSIASLSSYISYLEVLRTKNVEMGQPSMVSEDDDVVRIMTIHKSKGLEFPFVIVAGMGNKLQYSKGSLGFQFHNELGIALGYVNPEQHYWRRTLMQQQITARIRDDEYQEQLRVLYVAMTRAREKLYLIGCDKKEDFISNNLRSKTSFFKIMGSLCDSDTFNEYKSVEMHKVMRPGLPRGLNNFLTTDKLPMDIELSEEFAEVKRRLDYEYAYKDDLNSKAKYSVSELQREANEARHFDNRIEDRSTRVKRRSTADAANIGTAYHRIMEFVDFKQAVGESGDVDRTYIDERAARLRDNGAITAPVFAALELGKIYSFFESEIGRRAAAAAGDGTLEKEKPFTLRVEHNDKQVLVQGIIDCYFRDGDKLVLVDYKSNRLSRKNQSADFERIKEDYREQIELYKRALEEGTGSRVEEAYLYLFDKHMCISMI</sequence>
<evidence type="ECO:0000256" key="12">
    <source>
        <dbReference type="ARBA" id="ARBA00034808"/>
    </source>
</evidence>
<evidence type="ECO:0000256" key="4">
    <source>
        <dbReference type="ARBA" id="ARBA00022801"/>
    </source>
</evidence>
<evidence type="ECO:0000256" key="9">
    <source>
        <dbReference type="ARBA" id="ARBA00023204"/>
    </source>
</evidence>
<evidence type="ECO:0000256" key="11">
    <source>
        <dbReference type="ARBA" id="ARBA00034617"/>
    </source>
</evidence>
<dbReference type="Proteomes" id="UP000526307">
    <property type="component" value="Unassembled WGS sequence"/>
</dbReference>
<keyword evidence="4 14" id="KW-0378">Hydrolase</keyword>
<dbReference type="AlphaFoldDB" id="A0A7Y8VQR5"/>
<dbReference type="PANTHER" id="PTHR11070:SF48">
    <property type="entry name" value="ATP-DEPENDENT HELICASE_NUCLEASE SUBUNIT A"/>
    <property type="match status" value="1"/>
</dbReference>
<dbReference type="SUPFAM" id="SSF52980">
    <property type="entry name" value="Restriction endonuclease-like"/>
    <property type="match status" value="1"/>
</dbReference>